<name>A0ABP4UL78_9MICO</name>
<gene>
    <name evidence="1" type="ORF">GCM10009808_24750</name>
</gene>
<dbReference type="EMBL" id="BAAAPL010000002">
    <property type="protein sequence ID" value="GAA1705830.1"/>
    <property type="molecule type" value="Genomic_DNA"/>
</dbReference>
<reference evidence="2" key="1">
    <citation type="journal article" date="2019" name="Int. J. Syst. Evol. Microbiol.">
        <title>The Global Catalogue of Microorganisms (GCM) 10K type strain sequencing project: providing services to taxonomists for standard genome sequencing and annotation.</title>
        <authorList>
            <consortium name="The Broad Institute Genomics Platform"/>
            <consortium name="The Broad Institute Genome Sequencing Center for Infectious Disease"/>
            <person name="Wu L."/>
            <person name="Ma J."/>
        </authorList>
    </citation>
    <scope>NUCLEOTIDE SEQUENCE [LARGE SCALE GENOMIC DNA]</scope>
    <source>
        <strain evidence="2">JCM 15577</strain>
    </source>
</reference>
<keyword evidence="2" id="KW-1185">Reference proteome</keyword>
<evidence type="ECO:0000313" key="2">
    <source>
        <dbReference type="Proteomes" id="UP001501690"/>
    </source>
</evidence>
<comment type="caution">
    <text evidence="1">The sequence shown here is derived from an EMBL/GenBank/DDBJ whole genome shotgun (WGS) entry which is preliminary data.</text>
</comment>
<proteinExistence type="predicted"/>
<protein>
    <submittedName>
        <fullName evidence="1">Uncharacterized protein</fullName>
    </submittedName>
</protein>
<dbReference type="Proteomes" id="UP001501690">
    <property type="component" value="Unassembled WGS sequence"/>
</dbReference>
<sequence>MSTQIGTWNLTVKAPTGAQNFSLRFEEGPKGFVIDGPEGDAEIPVVAFDDDGGVTFENDTLKPMKLHMKWNLLVEGDEISGTVKPGMFPAQKVTGTRA</sequence>
<organism evidence="1 2">
    <name type="scientific">Microbacterium sediminicola</name>
    <dbReference type="NCBI Taxonomy" id="415210"/>
    <lineage>
        <taxon>Bacteria</taxon>
        <taxon>Bacillati</taxon>
        <taxon>Actinomycetota</taxon>
        <taxon>Actinomycetes</taxon>
        <taxon>Micrococcales</taxon>
        <taxon>Microbacteriaceae</taxon>
        <taxon>Microbacterium</taxon>
    </lineage>
</organism>
<accession>A0ABP4UL78</accession>
<evidence type="ECO:0000313" key="1">
    <source>
        <dbReference type="EMBL" id="GAA1705830.1"/>
    </source>
</evidence>
<dbReference type="RefSeq" id="WP_344073094.1">
    <property type="nucleotide sequence ID" value="NZ_BAAAPL010000002.1"/>
</dbReference>